<dbReference type="RefSeq" id="XP_008609482.1">
    <property type="nucleotide sequence ID" value="XM_008611260.1"/>
</dbReference>
<evidence type="ECO:0000256" key="1">
    <source>
        <dbReference type="SAM" id="MobiDB-lite"/>
    </source>
</evidence>
<dbReference type="OrthoDB" id="72677at2759"/>
<proteinExistence type="predicted"/>
<feature type="region of interest" description="Disordered" evidence="1">
    <location>
        <begin position="1"/>
        <end position="30"/>
    </location>
</feature>
<dbReference type="AlphaFoldDB" id="T0QTH3"/>
<dbReference type="EMBL" id="JH767145">
    <property type="protein sequence ID" value="EQC37320.1"/>
    <property type="molecule type" value="Genomic_DNA"/>
</dbReference>
<feature type="region of interest" description="Disordered" evidence="1">
    <location>
        <begin position="56"/>
        <end position="95"/>
    </location>
</feature>
<evidence type="ECO:0000313" key="2">
    <source>
        <dbReference type="EMBL" id="EQC37320.1"/>
    </source>
</evidence>
<feature type="compositionally biased region" description="Low complexity" evidence="1">
    <location>
        <begin position="21"/>
        <end position="30"/>
    </location>
</feature>
<reference evidence="2 3" key="1">
    <citation type="submission" date="2012-04" db="EMBL/GenBank/DDBJ databases">
        <title>The Genome Sequence of Saprolegnia declina VS20.</title>
        <authorList>
            <consortium name="The Broad Institute Genome Sequencing Platform"/>
            <person name="Russ C."/>
            <person name="Nusbaum C."/>
            <person name="Tyler B."/>
            <person name="van West P."/>
            <person name="Dieguez-Uribeondo J."/>
            <person name="de Bruijn I."/>
            <person name="Tripathy S."/>
            <person name="Jiang R."/>
            <person name="Young S.K."/>
            <person name="Zeng Q."/>
            <person name="Gargeya S."/>
            <person name="Fitzgerald M."/>
            <person name="Haas B."/>
            <person name="Abouelleil A."/>
            <person name="Alvarado L."/>
            <person name="Arachchi H.M."/>
            <person name="Berlin A."/>
            <person name="Chapman S.B."/>
            <person name="Goldberg J."/>
            <person name="Griggs A."/>
            <person name="Gujja S."/>
            <person name="Hansen M."/>
            <person name="Howarth C."/>
            <person name="Imamovic A."/>
            <person name="Larimer J."/>
            <person name="McCowen C."/>
            <person name="Montmayeur A."/>
            <person name="Murphy C."/>
            <person name="Neiman D."/>
            <person name="Pearson M."/>
            <person name="Priest M."/>
            <person name="Roberts A."/>
            <person name="Saif S."/>
            <person name="Shea T."/>
            <person name="Sisk P."/>
            <person name="Sykes S."/>
            <person name="Wortman J."/>
            <person name="Nusbaum C."/>
            <person name="Birren B."/>
        </authorList>
    </citation>
    <scope>NUCLEOTIDE SEQUENCE [LARGE SCALE GENOMIC DNA]</scope>
    <source>
        <strain evidence="2 3">VS20</strain>
    </source>
</reference>
<gene>
    <name evidence="2" type="ORF">SDRG_05541</name>
</gene>
<dbReference type="GeneID" id="19946268"/>
<feature type="compositionally biased region" description="Low complexity" evidence="1">
    <location>
        <begin position="67"/>
        <end position="76"/>
    </location>
</feature>
<organism evidence="2 3">
    <name type="scientific">Saprolegnia diclina (strain VS20)</name>
    <dbReference type="NCBI Taxonomy" id="1156394"/>
    <lineage>
        <taxon>Eukaryota</taxon>
        <taxon>Sar</taxon>
        <taxon>Stramenopiles</taxon>
        <taxon>Oomycota</taxon>
        <taxon>Saprolegniomycetes</taxon>
        <taxon>Saprolegniales</taxon>
        <taxon>Saprolegniaceae</taxon>
        <taxon>Saprolegnia</taxon>
    </lineage>
</organism>
<sequence>MASNNELLLRTFPPTPPPMAPTSTASTPSPLPTAIESTDDFLLDLPSINKLLLSETSSTESDKETPTTKAATVVTANEDPYSRQHRYRKRQKDERQFLRDQVQSLTTQLRQLRDVKTVELASSSEWQKIARTQRVHAHQATLENTRLKRALEDQLKLANTLDQLLVKRPRLLKFPTLDVVDWKFRKMPADPSAREASFHAMIDYAHSQVESILLQKGLRDATDGHHAINITTSDRDDCIVIDVQSVRVLDVDFLENANKCWSLWCEPEVTTTAKIPTVNIKVLDRFGPNAAYLQNIGSFGDEKPYLFMLSAVKRYVEKDRAVIVMRTVLEDALHPPPPGLFIGNHTSFCLLERLENGKCRRTMCMLGQLPIQAPGSGPLADEPPMMVCDYVLSHTTQTSHLIEDILGE</sequence>
<accession>T0QTH3</accession>
<dbReference type="InParanoid" id="T0QTH3"/>
<evidence type="ECO:0000313" key="3">
    <source>
        <dbReference type="Proteomes" id="UP000030762"/>
    </source>
</evidence>
<name>T0QTH3_SAPDV</name>
<dbReference type="VEuPathDB" id="FungiDB:SDRG_05541"/>
<evidence type="ECO:0008006" key="4">
    <source>
        <dbReference type="Google" id="ProtNLM"/>
    </source>
</evidence>
<protein>
    <recommendedName>
        <fullName evidence="4">START domain-containing protein</fullName>
    </recommendedName>
</protein>
<keyword evidence="3" id="KW-1185">Reference proteome</keyword>
<dbReference type="OMA" id="HFVDEYV"/>
<dbReference type="CDD" id="cd14686">
    <property type="entry name" value="bZIP"/>
    <property type="match status" value="1"/>
</dbReference>
<dbReference type="Proteomes" id="UP000030762">
    <property type="component" value="Unassembled WGS sequence"/>
</dbReference>